<dbReference type="PROSITE" id="PS50240">
    <property type="entry name" value="TRYPSIN_DOM"/>
    <property type="match status" value="1"/>
</dbReference>
<feature type="domain" description="Peptidase S1" evidence="7">
    <location>
        <begin position="90"/>
        <end position="336"/>
    </location>
</feature>
<evidence type="ECO:0000256" key="1">
    <source>
        <dbReference type="ARBA" id="ARBA00022670"/>
    </source>
</evidence>
<feature type="signal peptide" evidence="6">
    <location>
        <begin position="1"/>
        <end position="25"/>
    </location>
</feature>
<evidence type="ECO:0000259" key="7">
    <source>
        <dbReference type="PROSITE" id="PS50240"/>
    </source>
</evidence>
<organism evidence="8 9">
    <name type="scientific">Acanthaster planci</name>
    <name type="common">Crown-of-thorns starfish</name>
    <dbReference type="NCBI Taxonomy" id="133434"/>
    <lineage>
        <taxon>Eukaryota</taxon>
        <taxon>Metazoa</taxon>
        <taxon>Echinodermata</taxon>
        <taxon>Eleutherozoa</taxon>
        <taxon>Asterozoa</taxon>
        <taxon>Asteroidea</taxon>
        <taxon>Valvatacea</taxon>
        <taxon>Valvatida</taxon>
        <taxon>Acanthasteridae</taxon>
        <taxon>Acanthaster</taxon>
    </lineage>
</organism>
<dbReference type="AlphaFoldDB" id="A0A8B7XKR7"/>
<gene>
    <name evidence="9" type="primary">LOC110973868</name>
</gene>
<keyword evidence="4" id="KW-1015">Disulfide bond</keyword>
<evidence type="ECO:0000256" key="3">
    <source>
        <dbReference type="ARBA" id="ARBA00022825"/>
    </source>
</evidence>
<reference evidence="9" key="1">
    <citation type="submission" date="2025-08" db="UniProtKB">
        <authorList>
            <consortium name="RefSeq"/>
        </authorList>
    </citation>
    <scope>IDENTIFICATION</scope>
</reference>
<dbReference type="PANTHER" id="PTHR24264">
    <property type="entry name" value="TRYPSIN-RELATED"/>
    <property type="match status" value="1"/>
</dbReference>
<dbReference type="SMART" id="SM00020">
    <property type="entry name" value="Tryp_SPc"/>
    <property type="match status" value="1"/>
</dbReference>
<accession>A0A8B7XKR7</accession>
<dbReference type="GO" id="GO:0005615">
    <property type="term" value="C:extracellular space"/>
    <property type="evidence" value="ECO:0007669"/>
    <property type="project" value="TreeGrafter"/>
</dbReference>
<dbReference type="InterPro" id="IPR001254">
    <property type="entry name" value="Trypsin_dom"/>
</dbReference>
<dbReference type="OrthoDB" id="10012881at2759"/>
<dbReference type="InterPro" id="IPR018114">
    <property type="entry name" value="TRYPSIN_HIS"/>
</dbReference>
<feature type="chain" id="PRO_5034663655" evidence="6">
    <location>
        <begin position="26"/>
        <end position="344"/>
    </location>
</feature>
<dbReference type="RefSeq" id="XP_022080747.1">
    <property type="nucleotide sequence ID" value="XM_022225055.1"/>
</dbReference>
<keyword evidence="8" id="KW-1185">Reference proteome</keyword>
<name>A0A8B7XKR7_ACAPL</name>
<dbReference type="PRINTS" id="PR00722">
    <property type="entry name" value="CHYMOTRYPSIN"/>
</dbReference>
<dbReference type="PROSITE" id="PS00135">
    <property type="entry name" value="TRYPSIN_SER"/>
    <property type="match status" value="1"/>
</dbReference>
<dbReference type="PANTHER" id="PTHR24264:SF54">
    <property type="entry name" value="PEPTIDASE S1 DOMAIN-CONTAINING PROTEIN"/>
    <property type="match status" value="1"/>
</dbReference>
<dbReference type="InterPro" id="IPR050127">
    <property type="entry name" value="Serine_Proteases_S1"/>
</dbReference>
<dbReference type="InterPro" id="IPR009003">
    <property type="entry name" value="Peptidase_S1_PA"/>
</dbReference>
<dbReference type="CDD" id="cd00190">
    <property type="entry name" value="Tryp_SPc"/>
    <property type="match status" value="1"/>
</dbReference>
<keyword evidence="6" id="KW-0732">Signal</keyword>
<dbReference type="FunFam" id="2.40.10.10:FF:000003">
    <property type="entry name" value="Transmembrane serine protease 3"/>
    <property type="match status" value="1"/>
</dbReference>
<evidence type="ECO:0000256" key="6">
    <source>
        <dbReference type="SAM" id="SignalP"/>
    </source>
</evidence>
<evidence type="ECO:0000256" key="4">
    <source>
        <dbReference type="ARBA" id="ARBA00023157"/>
    </source>
</evidence>
<evidence type="ECO:0000256" key="5">
    <source>
        <dbReference type="RuleBase" id="RU363034"/>
    </source>
</evidence>
<dbReference type="Proteomes" id="UP000694845">
    <property type="component" value="Unplaced"/>
</dbReference>
<dbReference type="GeneID" id="110973868"/>
<dbReference type="InterPro" id="IPR043504">
    <property type="entry name" value="Peptidase_S1_PA_chymotrypsin"/>
</dbReference>
<evidence type="ECO:0000256" key="2">
    <source>
        <dbReference type="ARBA" id="ARBA00022801"/>
    </source>
</evidence>
<dbReference type="GO" id="GO:0004252">
    <property type="term" value="F:serine-type endopeptidase activity"/>
    <property type="evidence" value="ECO:0007669"/>
    <property type="project" value="InterPro"/>
</dbReference>
<dbReference type="Gene3D" id="2.40.10.10">
    <property type="entry name" value="Trypsin-like serine proteases"/>
    <property type="match status" value="1"/>
</dbReference>
<keyword evidence="3 5" id="KW-0720">Serine protease</keyword>
<dbReference type="Pfam" id="PF00089">
    <property type="entry name" value="Trypsin"/>
    <property type="match status" value="1"/>
</dbReference>
<dbReference type="KEGG" id="aplc:110973868"/>
<dbReference type="GO" id="GO:0006508">
    <property type="term" value="P:proteolysis"/>
    <property type="evidence" value="ECO:0007669"/>
    <property type="project" value="UniProtKB-KW"/>
</dbReference>
<dbReference type="InterPro" id="IPR033116">
    <property type="entry name" value="TRYPSIN_SER"/>
</dbReference>
<proteinExistence type="predicted"/>
<evidence type="ECO:0000313" key="8">
    <source>
        <dbReference type="Proteomes" id="UP000694845"/>
    </source>
</evidence>
<dbReference type="InterPro" id="IPR001314">
    <property type="entry name" value="Peptidase_S1A"/>
</dbReference>
<evidence type="ECO:0000313" key="9">
    <source>
        <dbReference type="RefSeq" id="XP_022080747.1"/>
    </source>
</evidence>
<dbReference type="PROSITE" id="PS00134">
    <property type="entry name" value="TRYPSIN_HIS"/>
    <property type="match status" value="1"/>
</dbReference>
<protein>
    <submittedName>
        <fullName evidence="9">Chymotrypsinogen A-like isoform X1</fullName>
    </submittedName>
</protein>
<keyword evidence="1 5" id="KW-0645">Protease</keyword>
<dbReference type="SUPFAM" id="SSF50494">
    <property type="entry name" value="Trypsin-like serine proteases"/>
    <property type="match status" value="1"/>
</dbReference>
<keyword evidence="2 5" id="KW-0378">Hydrolase</keyword>
<sequence length="344" mass="38145">MGAINFWPTSLQLMLLFFLTLHSLAVEGRALHLEQKSARGRMNAGETDKAVSGVVTLLAGLNNPSKLATCGMRPNYKKEPIRSRTNFVRVVAGMESSNRWPWQVALVDKISKDPFCGGTLIGREHIVTAAHCFDGKNQNDIVIVLGEHDRSRPEGTEQEFPVDCIHIHRRYVKDVPYNNDIAVVKLKVAPGNDVIIDDFVMPACMPEKNEFRAGDSCYVTGWGYTNFADLLVGKKPQVLNEAKVPILSNNDCTQAYGSYISKKMICAGYLEGERRADTCKGDSGGPLICQSGGVWKLFGVTSWGDNTFCNPSPTDAVPGVYTRVDRYRSWIKSKMEMDNCPSKR</sequence>